<evidence type="ECO:0000256" key="2">
    <source>
        <dbReference type="ARBA" id="ARBA00022490"/>
    </source>
</evidence>
<name>A0AA36GY65_CYLNA</name>
<evidence type="ECO:0000256" key="1">
    <source>
        <dbReference type="ARBA" id="ARBA00004496"/>
    </source>
</evidence>
<dbReference type="GO" id="GO:0060090">
    <property type="term" value="F:molecular adaptor activity"/>
    <property type="evidence" value="ECO:0007669"/>
    <property type="project" value="InterPro"/>
</dbReference>
<dbReference type="PANTHER" id="PTHR23346">
    <property type="entry name" value="TRANSLATIONAL ACTIVATOR GCN1-RELATED"/>
    <property type="match status" value="1"/>
</dbReference>
<dbReference type="InterPro" id="IPR055443">
    <property type="entry name" value="HEAT_ECM29"/>
</dbReference>
<accession>A0AA36GY65</accession>
<feature type="region of interest" description="Disordered" evidence="5">
    <location>
        <begin position="1622"/>
        <end position="1641"/>
    </location>
</feature>
<dbReference type="GO" id="GO:0043248">
    <property type="term" value="P:proteasome assembly"/>
    <property type="evidence" value="ECO:0007669"/>
    <property type="project" value="InterPro"/>
</dbReference>
<feature type="domain" description="Proteasome adapter and scaffold protein ECM29 HEAT-repeat" evidence="7">
    <location>
        <begin position="1241"/>
        <end position="1400"/>
    </location>
</feature>
<gene>
    <name evidence="8" type="ORF">CYNAS_LOCUS12554</name>
</gene>
<dbReference type="Pfam" id="PF24492">
    <property type="entry name" value="HEAT_ECM29"/>
    <property type="match status" value="1"/>
</dbReference>
<dbReference type="GO" id="GO:0005634">
    <property type="term" value="C:nucleus"/>
    <property type="evidence" value="ECO:0007669"/>
    <property type="project" value="TreeGrafter"/>
</dbReference>
<evidence type="ECO:0000256" key="4">
    <source>
        <dbReference type="ARBA" id="ARBA00022942"/>
    </source>
</evidence>
<organism evidence="8 9">
    <name type="scientific">Cylicocyclus nassatus</name>
    <name type="common">Nematode worm</name>
    <dbReference type="NCBI Taxonomy" id="53992"/>
    <lineage>
        <taxon>Eukaryota</taxon>
        <taxon>Metazoa</taxon>
        <taxon>Ecdysozoa</taxon>
        <taxon>Nematoda</taxon>
        <taxon>Chromadorea</taxon>
        <taxon>Rhabditida</taxon>
        <taxon>Rhabditina</taxon>
        <taxon>Rhabditomorpha</taxon>
        <taxon>Strongyloidea</taxon>
        <taxon>Strongylidae</taxon>
        <taxon>Cylicocyclus</taxon>
    </lineage>
</organism>
<proteinExistence type="predicted"/>
<evidence type="ECO:0000259" key="6">
    <source>
        <dbReference type="Pfam" id="PF13001"/>
    </source>
</evidence>
<dbReference type="EMBL" id="CATQJL010000223">
    <property type="protein sequence ID" value="CAJ0600571.1"/>
    <property type="molecule type" value="Genomic_DNA"/>
</dbReference>
<comment type="subcellular location">
    <subcellularLocation>
        <location evidence="1">Cytoplasm</location>
    </subcellularLocation>
</comment>
<dbReference type="GO" id="GO:0000502">
    <property type="term" value="C:proteasome complex"/>
    <property type="evidence" value="ECO:0007669"/>
    <property type="project" value="UniProtKB-KW"/>
</dbReference>
<dbReference type="PANTHER" id="PTHR23346:SF19">
    <property type="entry name" value="PROTEASOME ADAPTER AND SCAFFOLD PROTEIN ECM29"/>
    <property type="match status" value="1"/>
</dbReference>
<keyword evidence="3" id="KW-0677">Repeat</keyword>
<sequence length="1790" mass="198742">MASPNTSMQYEGVPVREYLERIHLRFALIESDDQLQKFTDKYLIQLIEIAGLESTTVGKVREILSQYNRRVKSNAAIVYPIKELLALVKDKGLVAANLSLVYLRYASANLQQEQQIDLLPLLFDTLSAKAHDYNQNVELLSLCVPGFLSLAQKDQHTWPKFELSAELKTLLLRFFYCIMAFDVNSTEDIEQTCALIKDAKKVFTYGMSAEEFVMVAEKVMNRKFSFVQIKLAVIKLLISGIFEDQAVFSILALGTAQSIEAVSDAAESAMKKMDINISVDNRVVVDELMASYLGIITPTKPVIGNVKIVSPVCAPMKQKILQYLTRSNVAPVAYMNNMKVCLEGLTHTSRPESKLLIAAMNFLVKVIENMPAAAQKNFGPLLFDRVQKIQDSEVKNGVALSLMYRCLGILGKRDSAILTGQADIIGRTFKSIAESPDDVAYAVVDCLTQWLDGFRKLKDAELMEKLKTLIQEFITHQNPKCRLIALKYMEAFLTSNEMGLRWTLLQACGDTRDEIRGEANRLLDISLQADVSPEQVVSYLWDRLKYDIFDLEAGKEKSSSSDSVTPAVHQMCSRYLWAVMGRSVGVQIDTKTTDSGLEWLDVSPKITRQLQQLSTSTQEKMTAIALKALNNAHDVHPFHVATCFSTICSPSIPMPSAVTACIQRAKGTTRSELANVASHLAVSLMSEKEKEEMLPSVLSALEKPNVTAGDCWLASAFVITCPTSTATTLSTMNKLLNIAEEGYNKPNNVLESALGALSNILRRILTKDEKFELSEEDLGRVLVVCEKIAVSRKDAVSTKAHEESTRAIGFCATTMDDGLYEKLTSSLYSIGSGPPQPEVQLVVGSALFDVALGPYTSSRRNLYLVAEDDVKLPSLPSDVQQKCEDRLSRILSKIFEKLPSTNHHERRSALVWLFVIVRKSSKAKAAVLHGMLDRIQSAFGMGLSETDDFIQDIASNGVGLIYELATAEQRKALVNDLMCNISEGKPFAAVKLDSNSVVFGKEQNITGPDGQQLSTYKELCSLATDLNQPDLVYKFMNLARHNSVWNTKKGAALGFAALLEEARSELDPYISQLVPKLFRYRYDPDLRVRQSMRSIWSVLTSSRRGIVDEFADEIAKELQKQLTSAEWRVRESSCLALSDLVQSNDTPYIRSIVAELVLTVFRLRDDIKESVRQAANRAIASLGKLVVRLSSETSKGHDPHAFLDSFLPVLIQNGIHSDTKINKQFSISLLLELAKKAGTQLRPYLPELIPSLIDAISDTEPAILNYVAARSSLAELEMLDDARAQIARTSPIMTAIHDLIPQIDSNVLIGVQPRLCEQLRSSAGASTRTACAQLLTVMALRAPQLLMDHPAQCDKFFNALIAGTRDRNPSVRKHFASAVSYLAKYASSTSFGALMKALSKDLLGEDEAMKQSAKYVLKSLSANCPELLEGYSKLVVPCIFLEKCQPVIRGDEASKKRNEEWCELWNELVPSTEAAVRLYRQEILTFVLDILQNNDVWSVRAQAARMLTETMECLKDRVEGKDAAALLSSLMPLLSGRLWTGKEHLVKALATVFASAGDSLGNCWSEKELEEAFTTLKSQASKKRKDYAAAGLLACGTFAQSMSYSAAADWLFEKVEENVKKALHPSDDEEQSGDEESPVSKESRIAEFIGQNMTALTKGIGAYHEVKESTTAIDHLCSYLTSQTIFWKAKQALVVGLLELVESWKLLSSIDCTKLVEALLTMASEMLEQQRKSIAMQCLSVVSKIAQRPDNFTIRWTEIRTKWARSRVVLETGFFDDLANLKLEGFTEIQ</sequence>
<dbReference type="GO" id="GO:0005737">
    <property type="term" value="C:cytoplasm"/>
    <property type="evidence" value="ECO:0007669"/>
    <property type="project" value="UniProtKB-SubCell"/>
</dbReference>
<keyword evidence="9" id="KW-1185">Reference proteome</keyword>
<evidence type="ECO:0000313" key="8">
    <source>
        <dbReference type="EMBL" id="CAJ0600571.1"/>
    </source>
</evidence>
<dbReference type="GO" id="GO:0036503">
    <property type="term" value="P:ERAD pathway"/>
    <property type="evidence" value="ECO:0007669"/>
    <property type="project" value="TreeGrafter"/>
</dbReference>
<dbReference type="InterPro" id="IPR016024">
    <property type="entry name" value="ARM-type_fold"/>
</dbReference>
<dbReference type="InterPro" id="IPR011989">
    <property type="entry name" value="ARM-like"/>
</dbReference>
<keyword evidence="2" id="KW-0963">Cytoplasm</keyword>
<evidence type="ECO:0000313" key="9">
    <source>
        <dbReference type="Proteomes" id="UP001176961"/>
    </source>
</evidence>
<evidence type="ECO:0000259" key="7">
    <source>
        <dbReference type="Pfam" id="PF24492"/>
    </source>
</evidence>
<reference evidence="8" key="1">
    <citation type="submission" date="2023-07" db="EMBL/GenBank/DDBJ databases">
        <authorList>
            <consortium name="CYATHOMIX"/>
        </authorList>
    </citation>
    <scope>NUCLEOTIDE SEQUENCE</scope>
    <source>
        <strain evidence="8">N/A</strain>
    </source>
</reference>
<dbReference type="Gene3D" id="1.25.10.10">
    <property type="entry name" value="Leucine-rich Repeat Variant"/>
    <property type="match status" value="3"/>
</dbReference>
<dbReference type="Proteomes" id="UP001176961">
    <property type="component" value="Unassembled WGS sequence"/>
</dbReference>
<dbReference type="Pfam" id="PF13001">
    <property type="entry name" value="ECM29_N"/>
    <property type="match status" value="1"/>
</dbReference>
<feature type="compositionally biased region" description="Acidic residues" evidence="5">
    <location>
        <begin position="1627"/>
        <end position="1637"/>
    </location>
</feature>
<keyword evidence="4" id="KW-0647">Proteasome</keyword>
<evidence type="ECO:0000256" key="3">
    <source>
        <dbReference type="ARBA" id="ARBA00022737"/>
    </source>
</evidence>
<comment type="caution">
    <text evidence="8">The sequence shown here is derived from an EMBL/GenBank/DDBJ whole genome shotgun (WGS) entry which is preliminary data.</text>
</comment>
<protein>
    <recommendedName>
        <fullName evidence="10">Proteasome-associated protein ECM29 homolog</fullName>
    </recommendedName>
</protein>
<dbReference type="SUPFAM" id="SSF48371">
    <property type="entry name" value="ARM repeat"/>
    <property type="match status" value="3"/>
</dbReference>
<evidence type="ECO:0008006" key="10">
    <source>
        <dbReference type="Google" id="ProtNLM"/>
    </source>
</evidence>
<dbReference type="InterPro" id="IPR024372">
    <property type="entry name" value="Ecm29_N"/>
</dbReference>
<evidence type="ECO:0000256" key="5">
    <source>
        <dbReference type="SAM" id="MobiDB-lite"/>
    </source>
</evidence>
<feature type="domain" description="Proteasome component Ecm29 N-terminal" evidence="6">
    <location>
        <begin position="19"/>
        <end position="507"/>
    </location>
</feature>